<organism evidence="10 11">
    <name type="scientific">SAR86 cluster bacterium</name>
    <dbReference type="NCBI Taxonomy" id="2030880"/>
    <lineage>
        <taxon>Bacteria</taxon>
        <taxon>Pseudomonadati</taxon>
        <taxon>Pseudomonadota</taxon>
        <taxon>Gammaproteobacteria</taxon>
        <taxon>SAR86 cluster</taxon>
    </lineage>
</organism>
<comment type="function">
    <text evidence="9">Catalyzes the transfer of an acyl chain from an acyl-[acyl-carrier-protein] (ACP) to a Kdo(2)-lipid IV(A) to form a Kdo(2)-(acyl)-lipid IV(A).</text>
</comment>
<sequence length="295" mass="33931">MSPRYWPTWLGLGLMWSVAQLPFALQIRMGQLLGVMSYYLARERRHICEVNLRLCFPHLNELEQRQLVKKTFISNGIGLIEVAISWFRDPEDYRSRTTVSGLQNLEAALAEGRGVLLLCAHFTTLEFGGFLFNLYQKMDVTYRPNKNPLFQAAMFKGRKRHFANVFDRKDVRGAMRSLKAGRILWYAPDQDYGAKHSVFVPFFGNQAATITATSRFTKVNNSAVVFFSHYRNEDNSGYHLDFSPALSGYPTDNDKEDAITINKLIEAAIRKQPDQYLWLHKRFKTQAAGKAARPY</sequence>
<dbReference type="PIRSF" id="PIRSF026649">
    <property type="entry name" value="MsbB"/>
    <property type="match status" value="1"/>
</dbReference>
<comment type="pathway">
    <text evidence="9">Glycolipid biosynthesis; KDO(2)-lipid A biosynthesis; KDO(2)-lipid A from CMP-3-deoxy-D-manno-octulosonate and lipid IV(A): step 3/4.</text>
</comment>
<dbReference type="InterPro" id="IPR004960">
    <property type="entry name" value="LipA_acyltrans"/>
</dbReference>
<evidence type="ECO:0000256" key="3">
    <source>
        <dbReference type="ARBA" id="ARBA00022679"/>
    </source>
</evidence>
<dbReference type="CDD" id="cd07984">
    <property type="entry name" value="LPLAT_LABLAT-like"/>
    <property type="match status" value="1"/>
</dbReference>
<dbReference type="EMBL" id="NVVJ01000017">
    <property type="protein sequence ID" value="PCJ25464.1"/>
    <property type="molecule type" value="Genomic_DNA"/>
</dbReference>
<dbReference type="UniPathway" id="UPA00030"/>
<dbReference type="UniPathway" id="UPA00360">
    <property type="reaction ID" value="UER00485"/>
</dbReference>
<evidence type="ECO:0000313" key="11">
    <source>
        <dbReference type="Proteomes" id="UP000218327"/>
    </source>
</evidence>
<keyword evidence="8 9" id="KW-0012">Acyltransferase</keyword>
<dbReference type="Proteomes" id="UP000218327">
    <property type="component" value="Unassembled WGS sequence"/>
</dbReference>
<dbReference type="GO" id="GO:0009103">
    <property type="term" value="P:lipopolysaccharide biosynthetic process"/>
    <property type="evidence" value="ECO:0007669"/>
    <property type="project" value="UniProtKB-UniRule"/>
</dbReference>
<evidence type="ECO:0000256" key="8">
    <source>
        <dbReference type="ARBA" id="ARBA00023315"/>
    </source>
</evidence>
<comment type="catalytic activity">
    <reaction evidence="9">
        <text>an alpha-Kdo-(2-&gt;4)-alpha-Kdo-(2-&gt;6)-lipid IVA + a fatty acyl-[ACP] = an alpha-Kdo-(2-&gt;4)-alpha-Kdo-(2-&gt;6)-(acyl)-lipid IVA + holo-[ACP]</text>
        <dbReference type="Rhea" id="RHEA:69396"/>
        <dbReference type="Rhea" id="RHEA-COMP:9685"/>
        <dbReference type="Rhea" id="RHEA-COMP:14125"/>
        <dbReference type="ChEBI" id="CHEBI:64479"/>
        <dbReference type="ChEBI" id="CHEBI:138651"/>
        <dbReference type="ChEBI" id="CHEBI:176429"/>
        <dbReference type="ChEBI" id="CHEBI:176430"/>
        <dbReference type="EC" id="2.3.1.241"/>
    </reaction>
</comment>
<dbReference type="PANTHER" id="PTHR30606">
    <property type="entry name" value="LIPID A BIOSYNTHESIS LAUROYL ACYLTRANSFERASE"/>
    <property type="match status" value="1"/>
</dbReference>
<dbReference type="GO" id="GO:0008913">
    <property type="term" value="F:Kdo2-lipid IVA acyltransferase activity"/>
    <property type="evidence" value="ECO:0007669"/>
    <property type="project" value="UniProtKB-EC"/>
</dbReference>
<keyword evidence="1 9" id="KW-1003">Cell membrane</keyword>
<evidence type="ECO:0000313" key="10">
    <source>
        <dbReference type="EMBL" id="PCJ25464.1"/>
    </source>
</evidence>
<evidence type="ECO:0000256" key="1">
    <source>
        <dbReference type="ARBA" id="ARBA00022475"/>
    </source>
</evidence>
<protein>
    <recommendedName>
        <fullName evidence="9">Lipid A biosynthesis acyltransferase</fullName>
        <ecNumber evidence="9">2.3.1.241</ecNumber>
    </recommendedName>
    <alternativeName>
        <fullName evidence="9">Kdo(2)-lipid IV(A) acyltransferase</fullName>
    </alternativeName>
</protein>
<name>A0A2A5B1N6_9GAMM</name>
<evidence type="ECO:0000256" key="5">
    <source>
        <dbReference type="ARBA" id="ARBA00022985"/>
    </source>
</evidence>
<gene>
    <name evidence="9" type="primary">lpxL</name>
    <name evidence="10" type="ORF">COA96_07360</name>
</gene>
<keyword evidence="2 9" id="KW-0997">Cell inner membrane</keyword>
<evidence type="ECO:0000256" key="4">
    <source>
        <dbReference type="ARBA" id="ARBA00022692"/>
    </source>
</evidence>
<keyword evidence="7 9" id="KW-0472">Membrane</keyword>
<dbReference type="Pfam" id="PF03279">
    <property type="entry name" value="Lip_A_acyltrans"/>
    <property type="match status" value="1"/>
</dbReference>
<dbReference type="GO" id="GO:0005886">
    <property type="term" value="C:plasma membrane"/>
    <property type="evidence" value="ECO:0007669"/>
    <property type="project" value="UniProtKB-SubCell"/>
</dbReference>
<reference evidence="11" key="1">
    <citation type="submission" date="2017-08" db="EMBL/GenBank/DDBJ databases">
        <title>A dynamic microbial community with high functional redundancy inhabits the cold, oxic subseafloor aquifer.</title>
        <authorList>
            <person name="Tully B.J."/>
            <person name="Wheat C.G."/>
            <person name="Glazer B.T."/>
            <person name="Huber J.A."/>
        </authorList>
    </citation>
    <scope>NUCLEOTIDE SEQUENCE [LARGE SCALE GENOMIC DNA]</scope>
</reference>
<dbReference type="GO" id="GO:0036104">
    <property type="term" value="P:Kdo2-lipid A biosynthetic process"/>
    <property type="evidence" value="ECO:0007669"/>
    <property type="project" value="UniProtKB-UniRule"/>
</dbReference>
<keyword evidence="6 9" id="KW-1133">Transmembrane helix</keyword>
<evidence type="ECO:0000256" key="2">
    <source>
        <dbReference type="ARBA" id="ARBA00022519"/>
    </source>
</evidence>
<dbReference type="NCBIfam" id="TIGR02207">
    <property type="entry name" value="lipid_A_htrB"/>
    <property type="match status" value="1"/>
</dbReference>
<comment type="similarity">
    <text evidence="9">Belongs to the LpxL/LpxM/LpxP family.</text>
</comment>
<dbReference type="InterPro" id="IPR011920">
    <property type="entry name" value="Lipid_A_LpxL_LpxP"/>
</dbReference>
<accession>A0A2A5B1N6</accession>
<dbReference type="HAMAP" id="MF_01942">
    <property type="entry name" value="Lipid_A_LpxL_LpxP"/>
    <property type="match status" value="1"/>
</dbReference>
<comment type="subcellular location">
    <subcellularLocation>
        <location evidence="9">Cell inner membrane</location>
        <topology evidence="9">Single-pass membrane protein</topology>
    </subcellularLocation>
</comment>
<dbReference type="AlphaFoldDB" id="A0A2A5B1N6"/>
<evidence type="ECO:0000256" key="7">
    <source>
        <dbReference type="ARBA" id="ARBA00023136"/>
    </source>
</evidence>
<dbReference type="EC" id="2.3.1.241" evidence="9"/>
<keyword evidence="3 9" id="KW-0808">Transferase</keyword>
<keyword evidence="5 9" id="KW-0448">Lipopolysaccharide biosynthesis</keyword>
<dbReference type="GO" id="GO:0009245">
    <property type="term" value="P:lipid A biosynthetic process"/>
    <property type="evidence" value="ECO:0007669"/>
    <property type="project" value="InterPro"/>
</dbReference>
<dbReference type="PANTHER" id="PTHR30606:SF9">
    <property type="entry name" value="LIPID A BIOSYNTHESIS LAUROYLTRANSFERASE"/>
    <property type="match status" value="1"/>
</dbReference>
<feature type="short sequence motif" description="HXXXXD motif" evidence="9">
    <location>
        <begin position="121"/>
        <end position="126"/>
    </location>
</feature>
<evidence type="ECO:0000256" key="9">
    <source>
        <dbReference type="HAMAP-Rule" id="MF_01942"/>
    </source>
</evidence>
<keyword evidence="4 9" id="KW-0812">Transmembrane</keyword>
<evidence type="ECO:0000256" key="6">
    <source>
        <dbReference type="ARBA" id="ARBA00022989"/>
    </source>
</evidence>
<comment type="caution">
    <text evidence="10">The sequence shown here is derived from an EMBL/GenBank/DDBJ whole genome shotgun (WGS) entry which is preliminary data.</text>
</comment>
<comment type="pathway">
    <text evidence="9">Bacterial outer membrane biogenesis; lipopolysaccharide biosynthesis.</text>
</comment>
<proteinExistence type="inferred from homology"/>